<dbReference type="Proteomes" id="UP001215598">
    <property type="component" value="Unassembled WGS sequence"/>
</dbReference>
<evidence type="ECO:0000313" key="3">
    <source>
        <dbReference type="Proteomes" id="UP001215598"/>
    </source>
</evidence>
<feature type="compositionally biased region" description="Basic residues" evidence="1">
    <location>
        <begin position="1"/>
        <end position="19"/>
    </location>
</feature>
<proteinExistence type="predicted"/>
<evidence type="ECO:0000256" key="1">
    <source>
        <dbReference type="SAM" id="MobiDB-lite"/>
    </source>
</evidence>
<dbReference type="EMBL" id="JARKIB010000071">
    <property type="protein sequence ID" value="KAJ7748993.1"/>
    <property type="molecule type" value="Genomic_DNA"/>
</dbReference>
<keyword evidence="3" id="KW-1185">Reference proteome</keyword>
<gene>
    <name evidence="2" type="ORF">B0H16DRAFT_1461491</name>
</gene>
<evidence type="ECO:0000313" key="2">
    <source>
        <dbReference type="EMBL" id="KAJ7748993.1"/>
    </source>
</evidence>
<organism evidence="2 3">
    <name type="scientific">Mycena metata</name>
    <dbReference type="NCBI Taxonomy" id="1033252"/>
    <lineage>
        <taxon>Eukaryota</taxon>
        <taxon>Fungi</taxon>
        <taxon>Dikarya</taxon>
        <taxon>Basidiomycota</taxon>
        <taxon>Agaricomycotina</taxon>
        <taxon>Agaricomycetes</taxon>
        <taxon>Agaricomycetidae</taxon>
        <taxon>Agaricales</taxon>
        <taxon>Marasmiineae</taxon>
        <taxon>Mycenaceae</taxon>
        <taxon>Mycena</taxon>
    </lineage>
</organism>
<feature type="region of interest" description="Disordered" evidence="1">
    <location>
        <begin position="65"/>
        <end position="87"/>
    </location>
</feature>
<protein>
    <submittedName>
        <fullName evidence="2">Uncharacterized protein</fullName>
    </submittedName>
</protein>
<feature type="compositionally biased region" description="Basic and acidic residues" evidence="1">
    <location>
        <begin position="20"/>
        <end position="30"/>
    </location>
</feature>
<name>A0AAD7IUJ8_9AGAR</name>
<accession>A0AAD7IUJ8</accession>
<dbReference type="AlphaFoldDB" id="A0AAD7IUJ8"/>
<feature type="region of interest" description="Disordered" evidence="1">
    <location>
        <begin position="1"/>
        <end position="51"/>
    </location>
</feature>
<reference evidence="2" key="1">
    <citation type="submission" date="2023-03" db="EMBL/GenBank/DDBJ databases">
        <title>Massive genome expansion in bonnet fungi (Mycena s.s.) driven by repeated elements and novel gene families across ecological guilds.</title>
        <authorList>
            <consortium name="Lawrence Berkeley National Laboratory"/>
            <person name="Harder C.B."/>
            <person name="Miyauchi S."/>
            <person name="Viragh M."/>
            <person name="Kuo A."/>
            <person name="Thoen E."/>
            <person name="Andreopoulos B."/>
            <person name="Lu D."/>
            <person name="Skrede I."/>
            <person name="Drula E."/>
            <person name="Henrissat B."/>
            <person name="Morin E."/>
            <person name="Kohler A."/>
            <person name="Barry K."/>
            <person name="LaButti K."/>
            <person name="Morin E."/>
            <person name="Salamov A."/>
            <person name="Lipzen A."/>
            <person name="Mereny Z."/>
            <person name="Hegedus B."/>
            <person name="Baldrian P."/>
            <person name="Stursova M."/>
            <person name="Weitz H."/>
            <person name="Taylor A."/>
            <person name="Grigoriev I.V."/>
            <person name="Nagy L.G."/>
            <person name="Martin F."/>
            <person name="Kauserud H."/>
        </authorList>
    </citation>
    <scope>NUCLEOTIDE SEQUENCE</scope>
    <source>
        <strain evidence="2">CBHHK182m</strain>
    </source>
</reference>
<comment type="caution">
    <text evidence="2">The sequence shown here is derived from an EMBL/GenBank/DDBJ whole genome shotgun (WGS) entry which is preliminary data.</text>
</comment>
<sequence>MGRVPRSGKSRKQTKHLKKARDARGQEKENIPAGAFKLPQPPPSPKSHTLADNVRLVAEIKQLEKEKKNAARREKRLKKKNEALKKKMQEAQDELRTATAHSEARVRAVLKKKIEDDKGWQRRVAEAERKLHDAEFRRAWSKEELKKKISDLSHLRGALRLARRQNNRRNEVSKRATHGSCIQGGTSRDCSCTRFERVQGGKGRGFDARYCSYFWR</sequence>